<dbReference type="InterPro" id="IPR036412">
    <property type="entry name" value="HAD-like_sf"/>
</dbReference>
<protein>
    <submittedName>
        <fullName evidence="1">Phosphoglycolate phosphatase-like HAD superfamily hydrolase</fullName>
    </submittedName>
</protein>
<dbReference type="Proteomes" id="UP000575985">
    <property type="component" value="Unassembled WGS sequence"/>
</dbReference>
<sequence length="255" mass="27148">MLARLAGLNCEPIPTGDVMPARLLLLWDVDHTLIETAGVGAIVFAEAFERATGRPMSAGMAKAQGHTEPVLFAETLAMHGLPDDEGLFRRFAQAQAASYTSRIVELREQGRILPGVSRLLRDLDADPRIVQTVLTGNTRAAAAIKLGTFGLDQYLDLRIGAYGDDDAHRPLLVDIARRRAEHKYQTQFRRDDTVVIGDTPRDVHAAHAAGVRAVAVASGIGSAGDLAAAGASIVLESLEGVEGVNLVDGLLSPRS</sequence>
<dbReference type="Gene3D" id="1.10.150.240">
    <property type="entry name" value="Putative phosphatase, domain 2"/>
    <property type="match status" value="1"/>
</dbReference>
<keyword evidence="1" id="KW-0378">Hydrolase</keyword>
<gene>
    <name evidence="1" type="ORF">HNR12_001366</name>
</gene>
<dbReference type="PANTHER" id="PTHR43434:SF1">
    <property type="entry name" value="PHOSPHOGLYCOLATE PHOSPHATASE"/>
    <property type="match status" value="1"/>
</dbReference>
<dbReference type="SFLD" id="SFLDG01129">
    <property type="entry name" value="C1.5:_HAD__Beta-PGM__Phosphata"/>
    <property type="match status" value="1"/>
</dbReference>
<dbReference type="Gene3D" id="3.40.50.1000">
    <property type="entry name" value="HAD superfamily/HAD-like"/>
    <property type="match status" value="1"/>
</dbReference>
<dbReference type="InterPro" id="IPR050155">
    <property type="entry name" value="HAD-like_hydrolase_sf"/>
</dbReference>
<dbReference type="InterPro" id="IPR023198">
    <property type="entry name" value="PGP-like_dom2"/>
</dbReference>
<reference evidence="1 2" key="1">
    <citation type="submission" date="2020-07" db="EMBL/GenBank/DDBJ databases">
        <title>Sequencing the genomes of 1000 actinobacteria strains.</title>
        <authorList>
            <person name="Klenk H.-P."/>
        </authorList>
    </citation>
    <scope>NUCLEOTIDE SEQUENCE [LARGE SCALE GENOMIC DNA]</scope>
    <source>
        <strain evidence="1 2">DSM 45927</strain>
    </source>
</reference>
<accession>A0A853BI51</accession>
<proteinExistence type="predicted"/>
<dbReference type="GO" id="GO:0006281">
    <property type="term" value="P:DNA repair"/>
    <property type="evidence" value="ECO:0007669"/>
    <property type="project" value="TreeGrafter"/>
</dbReference>
<dbReference type="PANTHER" id="PTHR43434">
    <property type="entry name" value="PHOSPHOGLYCOLATE PHOSPHATASE"/>
    <property type="match status" value="1"/>
</dbReference>
<evidence type="ECO:0000313" key="1">
    <source>
        <dbReference type="EMBL" id="NYI95089.1"/>
    </source>
</evidence>
<dbReference type="AlphaFoldDB" id="A0A853BI51"/>
<dbReference type="EMBL" id="JACCFO010000001">
    <property type="protein sequence ID" value="NYI95089.1"/>
    <property type="molecule type" value="Genomic_DNA"/>
</dbReference>
<evidence type="ECO:0000313" key="2">
    <source>
        <dbReference type="Proteomes" id="UP000575985"/>
    </source>
</evidence>
<dbReference type="SFLD" id="SFLDS00003">
    <property type="entry name" value="Haloacid_Dehalogenase"/>
    <property type="match status" value="1"/>
</dbReference>
<name>A0A853BI51_9ACTN</name>
<dbReference type="RefSeq" id="WP_218901879.1">
    <property type="nucleotide sequence ID" value="NZ_JACCFO010000001.1"/>
</dbReference>
<keyword evidence="2" id="KW-1185">Reference proteome</keyword>
<organism evidence="1 2">
    <name type="scientific">Streptomonospora nanhaiensis</name>
    <dbReference type="NCBI Taxonomy" id="1323731"/>
    <lineage>
        <taxon>Bacteria</taxon>
        <taxon>Bacillati</taxon>
        <taxon>Actinomycetota</taxon>
        <taxon>Actinomycetes</taxon>
        <taxon>Streptosporangiales</taxon>
        <taxon>Nocardiopsidaceae</taxon>
        <taxon>Streptomonospora</taxon>
    </lineage>
</organism>
<dbReference type="InterPro" id="IPR023214">
    <property type="entry name" value="HAD_sf"/>
</dbReference>
<dbReference type="GO" id="GO:0008967">
    <property type="term" value="F:phosphoglycolate phosphatase activity"/>
    <property type="evidence" value="ECO:0007669"/>
    <property type="project" value="TreeGrafter"/>
</dbReference>
<dbReference type="Pfam" id="PF13419">
    <property type="entry name" value="HAD_2"/>
    <property type="match status" value="1"/>
</dbReference>
<dbReference type="SUPFAM" id="SSF56784">
    <property type="entry name" value="HAD-like"/>
    <property type="match status" value="1"/>
</dbReference>
<comment type="caution">
    <text evidence="1">The sequence shown here is derived from an EMBL/GenBank/DDBJ whole genome shotgun (WGS) entry which is preliminary data.</text>
</comment>
<dbReference type="InterPro" id="IPR041492">
    <property type="entry name" value="HAD_2"/>
</dbReference>